<evidence type="ECO:0000313" key="4">
    <source>
        <dbReference type="Proteomes" id="UP000622687"/>
    </source>
</evidence>
<dbReference type="InterPro" id="IPR000326">
    <property type="entry name" value="PAP2/HPO"/>
</dbReference>
<dbReference type="Proteomes" id="UP000622687">
    <property type="component" value="Unassembled WGS sequence"/>
</dbReference>
<sequence length="191" mass="21467">MNMYIFNLINGLAHKNMILDKIMIIFSKYVPIAFMAVLAGVYILGIIKKDIRIRCIAVDIFALTAINLLISFSIGLVYYVNRPFVHNKVNLLYSHVADASFPSDHAIGTMSIALGINNWFKVCGRILIALSCIVSFSRVYVGHHFPIDVIGGIVIAAFVNYLYKILVKDKIAMFYETIEGKLLKILYPNMA</sequence>
<dbReference type="SUPFAM" id="SSF48317">
    <property type="entry name" value="Acid phosphatase/Vanadium-dependent haloperoxidase"/>
    <property type="match status" value="1"/>
</dbReference>
<keyword evidence="1" id="KW-0472">Membrane</keyword>
<dbReference type="SMART" id="SM00014">
    <property type="entry name" value="acidPPc"/>
    <property type="match status" value="1"/>
</dbReference>
<feature type="transmembrane region" description="Helical" evidence="1">
    <location>
        <begin position="22"/>
        <end position="44"/>
    </location>
</feature>
<comment type="caution">
    <text evidence="3">The sequence shown here is derived from an EMBL/GenBank/DDBJ whole genome shotgun (WGS) entry which is preliminary data.</text>
</comment>
<reference evidence="3" key="1">
    <citation type="submission" date="2020-12" db="EMBL/GenBank/DDBJ databases">
        <title>Clostridium thailandense sp. nov., a novel acetogenic bacterium isolated from peat land soil in Thailand.</title>
        <authorList>
            <person name="Chaikitkaew S."/>
            <person name="Birkeland N.K."/>
        </authorList>
    </citation>
    <scope>NUCLEOTIDE SEQUENCE</scope>
    <source>
        <strain evidence="3">DSM 17425</strain>
    </source>
</reference>
<dbReference type="Pfam" id="PF01569">
    <property type="entry name" value="PAP2"/>
    <property type="match status" value="1"/>
</dbReference>
<dbReference type="EMBL" id="JAEEGB010000005">
    <property type="protein sequence ID" value="MBI6872032.1"/>
    <property type="molecule type" value="Genomic_DNA"/>
</dbReference>
<dbReference type="PANTHER" id="PTHR14969">
    <property type="entry name" value="SPHINGOSINE-1-PHOSPHATE PHOSPHOHYDROLASE"/>
    <property type="match status" value="1"/>
</dbReference>
<keyword evidence="1" id="KW-1133">Transmembrane helix</keyword>
<dbReference type="RefSeq" id="WP_211141458.1">
    <property type="nucleotide sequence ID" value="NZ_JAEEGB010000005.1"/>
</dbReference>
<accession>A0A934HW53</accession>
<dbReference type="AlphaFoldDB" id="A0A934HW53"/>
<keyword evidence="1" id="KW-0812">Transmembrane</keyword>
<dbReference type="Gene3D" id="1.20.144.10">
    <property type="entry name" value="Phosphatidic acid phosphatase type 2/haloperoxidase"/>
    <property type="match status" value="1"/>
</dbReference>
<organism evidence="3 4">
    <name type="scientific">Clostridium aciditolerans</name>
    <dbReference type="NCBI Taxonomy" id="339861"/>
    <lineage>
        <taxon>Bacteria</taxon>
        <taxon>Bacillati</taxon>
        <taxon>Bacillota</taxon>
        <taxon>Clostridia</taxon>
        <taxon>Eubacteriales</taxon>
        <taxon>Clostridiaceae</taxon>
        <taxon>Clostridium</taxon>
    </lineage>
</organism>
<dbReference type="PANTHER" id="PTHR14969:SF58">
    <property type="entry name" value="UNDECAPRENYL-DIPHOSPHATASE BCRC"/>
    <property type="match status" value="1"/>
</dbReference>
<keyword evidence="4" id="KW-1185">Reference proteome</keyword>
<gene>
    <name evidence="3" type="ORF">I6U51_04825</name>
</gene>
<protein>
    <submittedName>
        <fullName evidence="3">Phosphatase PAP2 family protein</fullName>
    </submittedName>
</protein>
<proteinExistence type="predicted"/>
<feature type="transmembrane region" description="Helical" evidence="1">
    <location>
        <begin position="145"/>
        <end position="163"/>
    </location>
</feature>
<dbReference type="InterPro" id="IPR036938">
    <property type="entry name" value="PAP2/HPO_sf"/>
</dbReference>
<evidence type="ECO:0000313" key="3">
    <source>
        <dbReference type="EMBL" id="MBI6872032.1"/>
    </source>
</evidence>
<feature type="domain" description="Phosphatidic acid phosphatase type 2/haloperoxidase" evidence="2">
    <location>
        <begin position="61"/>
        <end position="164"/>
    </location>
</feature>
<evidence type="ECO:0000256" key="1">
    <source>
        <dbReference type="SAM" id="Phobius"/>
    </source>
</evidence>
<evidence type="ECO:0000259" key="2">
    <source>
        <dbReference type="SMART" id="SM00014"/>
    </source>
</evidence>
<feature type="transmembrane region" description="Helical" evidence="1">
    <location>
        <begin position="56"/>
        <end position="80"/>
    </location>
</feature>
<name>A0A934HW53_9CLOT</name>